<protein>
    <submittedName>
        <fullName evidence="6">Glycoside hydrolase family 92 protein</fullName>
    </submittedName>
</protein>
<dbReference type="AlphaFoldDB" id="A0A7K0KH47"/>
<dbReference type="InterPro" id="IPR029033">
    <property type="entry name" value="His_PPase_superfam"/>
</dbReference>
<dbReference type="InterPro" id="IPR008928">
    <property type="entry name" value="6-hairpin_glycosidase_sf"/>
</dbReference>
<organism evidence="6 7">
    <name type="scientific">Hallella mizrahii</name>
    <dbReference type="NCBI Taxonomy" id="2606637"/>
    <lineage>
        <taxon>Bacteria</taxon>
        <taxon>Pseudomonadati</taxon>
        <taxon>Bacteroidota</taxon>
        <taxon>Bacteroidia</taxon>
        <taxon>Bacteroidales</taxon>
        <taxon>Prevotellaceae</taxon>
        <taxon>Hallella</taxon>
    </lineage>
</organism>
<dbReference type="Gene3D" id="3.40.50.1240">
    <property type="entry name" value="Phosphoglycerate mutase-like"/>
    <property type="match status" value="1"/>
</dbReference>
<evidence type="ECO:0000313" key="6">
    <source>
        <dbReference type="EMBL" id="MST85172.1"/>
    </source>
</evidence>
<evidence type="ECO:0000313" key="7">
    <source>
        <dbReference type="Proteomes" id="UP000438914"/>
    </source>
</evidence>
<comment type="subunit">
    <text evidence="2">Monomer.</text>
</comment>
<evidence type="ECO:0000256" key="3">
    <source>
        <dbReference type="ARBA" id="ARBA00022837"/>
    </source>
</evidence>
<dbReference type="SUPFAM" id="SSF53254">
    <property type="entry name" value="Phosphoglycerate mutase-like"/>
    <property type="match status" value="1"/>
</dbReference>
<dbReference type="GO" id="GO:0000224">
    <property type="term" value="F:peptide-N4-(N-acetyl-beta-glucosaminyl)asparagine amidase activity"/>
    <property type="evidence" value="ECO:0007669"/>
    <property type="project" value="TreeGrafter"/>
</dbReference>
<dbReference type="SUPFAM" id="SSF48208">
    <property type="entry name" value="Six-hairpin glycosidases"/>
    <property type="match status" value="1"/>
</dbReference>
<dbReference type="InterPro" id="IPR014718">
    <property type="entry name" value="GH-type_carb-bd"/>
</dbReference>
<dbReference type="Gene3D" id="1.20.1610.10">
    <property type="entry name" value="alpha-1,2-mannosidases domains"/>
    <property type="match status" value="1"/>
</dbReference>
<dbReference type="InterPro" id="IPR005887">
    <property type="entry name" value="GH92_a_mannosidase_put"/>
</dbReference>
<keyword evidence="3" id="KW-0106">Calcium</keyword>
<feature type="domain" description="Glycosyl hydrolase family 92 N-terminal" evidence="5">
    <location>
        <begin position="403"/>
        <end position="612"/>
    </location>
</feature>
<dbReference type="GO" id="GO:0005975">
    <property type="term" value="P:carbohydrate metabolic process"/>
    <property type="evidence" value="ECO:0007669"/>
    <property type="project" value="InterPro"/>
</dbReference>
<keyword evidence="6" id="KW-0378">Hydrolase</keyword>
<dbReference type="Gene3D" id="3.30.2080.10">
    <property type="entry name" value="GH92 mannosidase domain"/>
    <property type="match status" value="1"/>
</dbReference>
<comment type="cofactor">
    <cofactor evidence="1">
        <name>Ca(2+)</name>
        <dbReference type="ChEBI" id="CHEBI:29108"/>
    </cofactor>
</comment>
<evidence type="ECO:0000256" key="2">
    <source>
        <dbReference type="ARBA" id="ARBA00011245"/>
    </source>
</evidence>
<keyword evidence="7" id="KW-1185">Reference proteome</keyword>
<dbReference type="InterPro" id="IPR041371">
    <property type="entry name" value="GH92_N"/>
</dbReference>
<comment type="caution">
    <text evidence="6">The sequence shown here is derived from an EMBL/GenBank/DDBJ whole genome shotgun (WGS) entry which is preliminary data.</text>
</comment>
<dbReference type="Gene3D" id="1.20.1050.60">
    <property type="entry name" value="alpha-1,2-mannosidase"/>
    <property type="match status" value="1"/>
</dbReference>
<sequence length="1097" mass="124649">MGGIYYAYSAPPTNCFAPAPEGYRLVCLSHYGRHGSRWMTSDKRYEWLWQQFEDEKLLTRRGRSVRSRLKKICDNARGNGGQLSPVGVRQQQGLAARMVSRFPQMFGSDSHVTARSSVVRRCRKSMEAFVEEMKYLRLGARIDMRTDSADMQWMSHESPDEMLLKLQTDKSWTLPTHRLLASLFRHPEAIADTARLFSELYAVASDLQDVDLPGVSLYDLFTLDEMRYCYQRACREMRYENGIDPANHGIPAQCAANLWGNIVLCADSVLTSGKPGVTLRFGHDTALYRLLSLLGASPVVDDSLNLAELVPMAANLQMLFYRNRQDSVVVAFYLNERPITLHGIHPALAQDSCHVSFYSWAALKRHFQHFLDRQQWMDRTRAINTMVGTDYATTASVGRYGKGSEEHGQTLPAVLVPHGMNFWTPQTQDTEQKCRAPYYYRDSLFQGFRASHWLVGGCTQDYGSFTLMPMTGRLRLKPEARATPFNHNDELSHPYYYGVYLPKEKLMTEMTATSRCAIFRFMPDEGGEMHIVVQANNDYREGFVAVDTARQCIWGYNPVHRIYQGWGERAGFSGWFVVQFQRPFRHCGVKDSVAFVTLDVKGGEQVLVKAATSFTGIDGAWRNLRAELPGCDFLGTRLALDSIWQDELRTIDVEDSDKAKVNAFYGALYRTAFEPHAISDVDGRYPAFASGQPMMPDSTDRGRSRYMDFSMWDIYRAESPLLLLTHPQMASDMIQSLGGMYREGGWMPIFPCWNSYTSAMIGDHAASLVADAVAKGLDRTHPCDLKTIYAGLRRNAFESPKSDKDYANGMGRRALKSWLRYGFIPLEDSVKEAFHTQEQVSRTLEYAYDDYCVAQVAKALNQKKDYETLMRRSRNWMNVLNPRTGWADGRHANGSWLMNRDLTSRLPFITEGAVMHYSFYVPHDIPGLIRAMGGRQAFIQKLDTLFGFHRDGRRDSVCYYWHGNEPCHHIAYLYALAGEPWKTQRVVSDILRTEYRDVPGGLSGNDDAGQMSAWQVFSMLGFYPVCPGTAEYVIGIPQFSHARIGRLTIETRGGGNGNCYVLRMTWNGKPYTRYTLSHDMLTNGGHLVIELGPEPLR</sequence>
<dbReference type="InterPro" id="IPR050883">
    <property type="entry name" value="PNGase"/>
</dbReference>
<reference evidence="6 7" key="1">
    <citation type="submission" date="2019-08" db="EMBL/GenBank/DDBJ databases">
        <title>In-depth cultivation of the pig gut microbiome towards novel bacterial diversity and tailored functional studies.</title>
        <authorList>
            <person name="Wylensek D."/>
            <person name="Hitch T.C.A."/>
            <person name="Clavel T."/>
        </authorList>
    </citation>
    <scope>NUCLEOTIDE SEQUENCE [LARGE SCALE GENOMIC DNA]</scope>
    <source>
        <strain evidence="6 7">LKV-178-WT-2A</strain>
    </source>
</reference>
<dbReference type="Gene3D" id="2.70.98.10">
    <property type="match status" value="1"/>
</dbReference>
<evidence type="ECO:0000259" key="4">
    <source>
        <dbReference type="Pfam" id="PF07971"/>
    </source>
</evidence>
<name>A0A7K0KH47_9BACT</name>
<dbReference type="NCBIfam" id="TIGR01180">
    <property type="entry name" value="aman2_put"/>
    <property type="match status" value="1"/>
</dbReference>
<evidence type="ECO:0000259" key="5">
    <source>
        <dbReference type="Pfam" id="PF17678"/>
    </source>
</evidence>
<evidence type="ECO:0000256" key="1">
    <source>
        <dbReference type="ARBA" id="ARBA00001913"/>
    </source>
</evidence>
<feature type="domain" description="Glycosyl hydrolase family 92" evidence="4">
    <location>
        <begin position="620"/>
        <end position="1093"/>
    </location>
</feature>
<accession>A0A7K0KH47</accession>
<dbReference type="GO" id="GO:0030246">
    <property type="term" value="F:carbohydrate binding"/>
    <property type="evidence" value="ECO:0007669"/>
    <property type="project" value="InterPro"/>
</dbReference>
<dbReference type="EMBL" id="VUNG01000030">
    <property type="protein sequence ID" value="MST85172.1"/>
    <property type="molecule type" value="Genomic_DNA"/>
</dbReference>
<proteinExistence type="predicted"/>
<dbReference type="FunFam" id="3.30.2080.10:FF:000001">
    <property type="entry name" value="Alpha-1,2-mannosidase subfamily"/>
    <property type="match status" value="1"/>
</dbReference>
<dbReference type="PANTHER" id="PTHR12143:SF43">
    <property type="entry name" value="PUTATIVE-RELATED"/>
    <property type="match status" value="1"/>
</dbReference>
<dbReference type="InterPro" id="IPR012939">
    <property type="entry name" value="Glyco_hydro_92"/>
</dbReference>
<dbReference type="Pfam" id="PF17678">
    <property type="entry name" value="Glyco_hydro_92N"/>
    <property type="match status" value="1"/>
</dbReference>
<gene>
    <name evidence="6" type="ORF">FYJ73_10950</name>
</gene>
<dbReference type="GO" id="GO:0005829">
    <property type="term" value="C:cytosol"/>
    <property type="evidence" value="ECO:0007669"/>
    <property type="project" value="TreeGrafter"/>
</dbReference>
<dbReference type="GO" id="GO:0006516">
    <property type="term" value="P:glycoprotein catabolic process"/>
    <property type="evidence" value="ECO:0007669"/>
    <property type="project" value="TreeGrafter"/>
</dbReference>
<dbReference type="PANTHER" id="PTHR12143">
    <property type="entry name" value="PEPTIDE N-GLYCANASE PNGASE -RELATED"/>
    <property type="match status" value="1"/>
</dbReference>
<dbReference type="Pfam" id="PF07971">
    <property type="entry name" value="Glyco_hydro_92"/>
    <property type="match status" value="1"/>
</dbReference>
<dbReference type="Proteomes" id="UP000438914">
    <property type="component" value="Unassembled WGS sequence"/>
</dbReference>